<sequence>MKTYIYLLFVNLLLIILVIISIKCASQKNDKPDEVNKISEPGASSNSFTQRRYLNPTANEFNPREDIVRYHNSSFDELAFKQFLSIGWLNPTILQTPNLWNFPNYSEFAWNQPEKRFITEFNPEGILSKISQHFDEFGWPEEERVLIEDKHLIGINLLSEKANWILEIVSHSRDSITEDIVTKKYRKFGYYDDKKMLKTLELLDRYASCVAKWNKRNIITITGPISVLSDAYSEKTQRKKSVKSYLFNNEVKHPPITQVFKVVIIEYESRNYCADIIFTDWNSDNWNADINYADISKENCGKKHLDNWKYKNYIKDYKIMGELFKNRLEFLEWYIGFELIDLLQNAGFDKIKKLDNCDNKKLYEATTPDLQKSMKSTFKNKFNKYKNEFLPTFSKKFKNINLSDISEDNKEKYKKSNIRIYQDFIINFNRRKRIPNWVLEYLTKEHMNNLTAGRHGIWSPDPDFLEIFQPKYADYECHPNSIYNHGHLATGNLHPHEQGFYLTNSVPQLQ</sequence>
<dbReference type="Proteomes" id="UP000580250">
    <property type="component" value="Unassembled WGS sequence"/>
</dbReference>
<dbReference type="OrthoDB" id="5418055at2759"/>
<gene>
    <name evidence="8" type="ORF">MENT_LOCUS3586</name>
</gene>
<dbReference type="InterPro" id="IPR044925">
    <property type="entry name" value="His-Me_finger_sf"/>
</dbReference>
<dbReference type="GO" id="GO:0006309">
    <property type="term" value="P:apoptotic DNA fragmentation"/>
    <property type="evidence" value="ECO:0007669"/>
    <property type="project" value="TreeGrafter"/>
</dbReference>
<comment type="similarity">
    <text evidence="1">Belongs to the DNA/RNA non-specific endonuclease family.</text>
</comment>
<dbReference type="GO" id="GO:0046872">
    <property type="term" value="F:metal ion binding"/>
    <property type="evidence" value="ECO:0007669"/>
    <property type="project" value="InterPro"/>
</dbReference>
<organism evidence="8 9">
    <name type="scientific">Meloidogyne enterolobii</name>
    <name type="common">Root-knot nematode worm</name>
    <name type="synonym">Meloidogyne mayaguensis</name>
    <dbReference type="NCBI Taxonomy" id="390850"/>
    <lineage>
        <taxon>Eukaryota</taxon>
        <taxon>Metazoa</taxon>
        <taxon>Ecdysozoa</taxon>
        <taxon>Nematoda</taxon>
        <taxon>Chromadorea</taxon>
        <taxon>Rhabditida</taxon>
        <taxon>Tylenchina</taxon>
        <taxon>Tylenchomorpha</taxon>
        <taxon>Tylenchoidea</taxon>
        <taxon>Meloidogynidae</taxon>
        <taxon>Meloidogyninae</taxon>
        <taxon>Meloidogyne</taxon>
    </lineage>
</organism>
<proteinExistence type="inferred from homology"/>
<protein>
    <recommendedName>
        <fullName evidence="7">DNA/RNA non-specific endonuclease/pyrophosphatase/phosphodiesterase domain-containing protein</fullName>
    </recommendedName>
</protein>
<evidence type="ECO:0000256" key="5">
    <source>
        <dbReference type="SAM" id="MobiDB-lite"/>
    </source>
</evidence>
<dbReference type="PANTHER" id="PTHR13966">
    <property type="entry name" value="ENDONUCLEASE RELATED"/>
    <property type="match status" value="1"/>
</dbReference>
<dbReference type="GO" id="GO:0000014">
    <property type="term" value="F:single-stranded DNA endodeoxyribonuclease activity"/>
    <property type="evidence" value="ECO:0007669"/>
    <property type="project" value="TreeGrafter"/>
</dbReference>
<keyword evidence="2" id="KW-0540">Nuclease</keyword>
<dbReference type="AlphaFoldDB" id="A0A6V7TRI0"/>
<evidence type="ECO:0000313" key="9">
    <source>
        <dbReference type="Proteomes" id="UP000580250"/>
    </source>
</evidence>
<dbReference type="SUPFAM" id="SSF54060">
    <property type="entry name" value="His-Me finger endonucleases"/>
    <property type="match status" value="1"/>
</dbReference>
<dbReference type="GO" id="GO:0003676">
    <property type="term" value="F:nucleic acid binding"/>
    <property type="evidence" value="ECO:0007669"/>
    <property type="project" value="InterPro"/>
</dbReference>
<keyword evidence="6" id="KW-1133">Transmembrane helix</keyword>
<reference evidence="8 9" key="1">
    <citation type="submission" date="2020-08" db="EMBL/GenBank/DDBJ databases">
        <authorList>
            <person name="Koutsovoulos G."/>
            <person name="Danchin GJ E."/>
        </authorList>
    </citation>
    <scope>NUCLEOTIDE SEQUENCE [LARGE SCALE GENOMIC DNA]</scope>
</reference>
<keyword evidence="3" id="KW-0378">Hydrolase</keyword>
<dbReference type="PANTHER" id="PTHR13966:SF5">
    <property type="entry name" value="ENDONUCLEASE G, MITOCHONDRIAL"/>
    <property type="match status" value="1"/>
</dbReference>
<feature type="domain" description="DNA/RNA non-specific endonuclease/pyrophosphatase/phosphodiesterase" evidence="7">
    <location>
        <begin position="414"/>
        <end position="509"/>
    </location>
</feature>
<evidence type="ECO:0000256" key="3">
    <source>
        <dbReference type="ARBA" id="ARBA00022759"/>
    </source>
</evidence>
<accession>A0A6V7TRI0</accession>
<comment type="caution">
    <text evidence="8">The sequence shown here is derived from an EMBL/GenBank/DDBJ whole genome shotgun (WGS) entry which is preliminary data.</text>
</comment>
<name>A0A6V7TRI0_MELEN</name>
<dbReference type="InterPro" id="IPR001604">
    <property type="entry name" value="Endo_G_ENPP1-like_dom"/>
</dbReference>
<keyword evidence="6" id="KW-0472">Membrane</keyword>
<dbReference type="GO" id="GO:0004521">
    <property type="term" value="F:RNA endonuclease activity"/>
    <property type="evidence" value="ECO:0007669"/>
    <property type="project" value="TreeGrafter"/>
</dbReference>
<feature type="active site" description="Proton acceptor" evidence="4">
    <location>
        <position position="487"/>
    </location>
</feature>
<dbReference type="GO" id="GO:0005743">
    <property type="term" value="C:mitochondrial inner membrane"/>
    <property type="evidence" value="ECO:0007669"/>
    <property type="project" value="TreeGrafter"/>
</dbReference>
<keyword evidence="3" id="KW-0255">Endonuclease</keyword>
<evidence type="ECO:0000256" key="6">
    <source>
        <dbReference type="SAM" id="Phobius"/>
    </source>
</evidence>
<dbReference type="Gene3D" id="3.40.570.10">
    <property type="entry name" value="Extracellular Endonuclease, subunit A"/>
    <property type="match status" value="1"/>
</dbReference>
<dbReference type="EMBL" id="CAJEWN010000011">
    <property type="protein sequence ID" value="CAD2132186.1"/>
    <property type="molecule type" value="Genomic_DNA"/>
</dbReference>
<evidence type="ECO:0000256" key="2">
    <source>
        <dbReference type="ARBA" id="ARBA00022722"/>
    </source>
</evidence>
<evidence type="ECO:0000313" key="8">
    <source>
        <dbReference type="EMBL" id="CAD2132186.1"/>
    </source>
</evidence>
<dbReference type="InterPro" id="IPR044929">
    <property type="entry name" value="DNA/RNA_non-sp_Endonuclease_sf"/>
</dbReference>
<dbReference type="Pfam" id="PF01223">
    <property type="entry name" value="Endonuclease_NS"/>
    <property type="match status" value="1"/>
</dbReference>
<dbReference type="GO" id="GO:0005634">
    <property type="term" value="C:nucleus"/>
    <property type="evidence" value="ECO:0007669"/>
    <property type="project" value="TreeGrafter"/>
</dbReference>
<dbReference type="InterPro" id="IPR040255">
    <property type="entry name" value="Non-specific_endonuclease"/>
</dbReference>
<evidence type="ECO:0000256" key="4">
    <source>
        <dbReference type="PIRSR" id="PIRSR640255-1"/>
    </source>
</evidence>
<evidence type="ECO:0000256" key="1">
    <source>
        <dbReference type="ARBA" id="ARBA00010052"/>
    </source>
</evidence>
<keyword evidence="6" id="KW-0812">Transmembrane</keyword>
<feature type="region of interest" description="Disordered" evidence="5">
    <location>
        <begin position="30"/>
        <end position="49"/>
    </location>
</feature>
<feature type="transmembrane region" description="Helical" evidence="6">
    <location>
        <begin position="5"/>
        <end position="22"/>
    </location>
</feature>
<evidence type="ECO:0000259" key="7">
    <source>
        <dbReference type="Pfam" id="PF01223"/>
    </source>
</evidence>